<dbReference type="EMBL" id="AP015042">
    <property type="protein sequence ID" value="BAT97632.1"/>
    <property type="molecule type" value="Genomic_DNA"/>
</dbReference>
<gene>
    <name evidence="1" type="primary">Vigan.09G113800</name>
    <name evidence="1" type="ORF">VIGAN_09113800</name>
</gene>
<feature type="non-terminal residue" evidence="1">
    <location>
        <position position="1"/>
    </location>
</feature>
<reference evidence="1 2" key="1">
    <citation type="journal article" date="2015" name="Sci. Rep.">
        <title>The power of single molecule real-time sequencing technology in the de novo assembly of a eukaryotic genome.</title>
        <authorList>
            <person name="Sakai H."/>
            <person name="Naito K."/>
            <person name="Ogiso-Tanaka E."/>
            <person name="Takahashi Y."/>
            <person name="Iseki K."/>
            <person name="Muto C."/>
            <person name="Satou K."/>
            <person name="Teruya K."/>
            <person name="Shiroma A."/>
            <person name="Shimoji M."/>
            <person name="Hirano T."/>
            <person name="Itoh T."/>
            <person name="Kaga A."/>
            <person name="Tomooka N."/>
        </authorList>
    </citation>
    <scope>NUCLEOTIDE SEQUENCE [LARGE SCALE GENOMIC DNA]</scope>
    <source>
        <strain evidence="2">cv. Shumari</strain>
    </source>
</reference>
<keyword evidence="2" id="KW-1185">Reference proteome</keyword>
<sequence>TPHNRIHPLPKFLLSNVTRYNTSGTEYTTMPQALLRDASSFSSPIFNVSSSFKLLFSIFNASSRSKYDSNHVPDQKGQR</sequence>
<evidence type="ECO:0000313" key="2">
    <source>
        <dbReference type="Proteomes" id="UP000291084"/>
    </source>
</evidence>
<protein>
    <submittedName>
        <fullName evidence="1">Uncharacterized protein</fullName>
    </submittedName>
</protein>
<accession>A0A0S3SXU1</accession>
<dbReference type="Proteomes" id="UP000291084">
    <property type="component" value="Chromosome 9"/>
</dbReference>
<evidence type="ECO:0000313" key="1">
    <source>
        <dbReference type="EMBL" id="BAT97632.1"/>
    </source>
</evidence>
<proteinExistence type="predicted"/>
<name>A0A0S3SXU1_PHAAN</name>
<organism evidence="1 2">
    <name type="scientific">Vigna angularis var. angularis</name>
    <dbReference type="NCBI Taxonomy" id="157739"/>
    <lineage>
        <taxon>Eukaryota</taxon>
        <taxon>Viridiplantae</taxon>
        <taxon>Streptophyta</taxon>
        <taxon>Embryophyta</taxon>
        <taxon>Tracheophyta</taxon>
        <taxon>Spermatophyta</taxon>
        <taxon>Magnoliopsida</taxon>
        <taxon>eudicotyledons</taxon>
        <taxon>Gunneridae</taxon>
        <taxon>Pentapetalae</taxon>
        <taxon>rosids</taxon>
        <taxon>fabids</taxon>
        <taxon>Fabales</taxon>
        <taxon>Fabaceae</taxon>
        <taxon>Papilionoideae</taxon>
        <taxon>50 kb inversion clade</taxon>
        <taxon>NPAAA clade</taxon>
        <taxon>indigoferoid/millettioid clade</taxon>
        <taxon>Phaseoleae</taxon>
        <taxon>Vigna</taxon>
    </lineage>
</organism>
<dbReference type="AlphaFoldDB" id="A0A0S3SXU1"/>